<comment type="caution">
    <text evidence="3">The sequence shown here is derived from an EMBL/GenBank/DDBJ whole genome shotgun (WGS) entry which is preliminary data.</text>
</comment>
<accession>A0A2U2PDL7</accession>
<evidence type="ECO:0000256" key="1">
    <source>
        <dbReference type="SAM" id="SignalP"/>
    </source>
</evidence>
<feature type="signal peptide" evidence="1">
    <location>
        <begin position="1"/>
        <end position="26"/>
    </location>
</feature>
<evidence type="ECO:0000259" key="2">
    <source>
        <dbReference type="Pfam" id="PF14344"/>
    </source>
</evidence>
<feature type="chain" id="PRO_5015533241" description="DUF4397 domain-containing protein" evidence="1">
    <location>
        <begin position="27"/>
        <end position="235"/>
    </location>
</feature>
<dbReference type="RefSeq" id="WP_109417006.1">
    <property type="nucleotide sequence ID" value="NZ_QEAS01000014.1"/>
</dbReference>
<keyword evidence="1" id="KW-0732">Signal</keyword>
<keyword evidence="4" id="KW-1185">Reference proteome</keyword>
<name>A0A2U2PDL7_9SPHI</name>
<dbReference type="Pfam" id="PF14344">
    <property type="entry name" value="DUF4397"/>
    <property type="match status" value="1"/>
</dbReference>
<dbReference type="Proteomes" id="UP000245647">
    <property type="component" value="Unassembled WGS sequence"/>
</dbReference>
<dbReference type="AlphaFoldDB" id="A0A2U2PDL7"/>
<feature type="domain" description="DUF4397" evidence="2">
    <location>
        <begin position="38"/>
        <end position="152"/>
    </location>
</feature>
<dbReference type="OrthoDB" id="9792011at2"/>
<organism evidence="3 4">
    <name type="scientific">Pararcticibacter amylolyticus</name>
    <dbReference type="NCBI Taxonomy" id="2173175"/>
    <lineage>
        <taxon>Bacteria</taxon>
        <taxon>Pseudomonadati</taxon>
        <taxon>Bacteroidota</taxon>
        <taxon>Sphingobacteriia</taxon>
        <taxon>Sphingobacteriales</taxon>
        <taxon>Sphingobacteriaceae</taxon>
        <taxon>Pararcticibacter</taxon>
    </lineage>
</organism>
<gene>
    <name evidence="3" type="ORF">DDR33_17050</name>
</gene>
<reference evidence="3 4" key="1">
    <citation type="submission" date="2018-04" db="EMBL/GenBank/DDBJ databases">
        <title>Pedobacter chongqingensis sp. nov., isolated from a rottenly hemp rope.</title>
        <authorList>
            <person name="Cai Y."/>
        </authorList>
    </citation>
    <scope>NUCLEOTIDE SEQUENCE [LARGE SCALE GENOMIC DNA]</scope>
    <source>
        <strain evidence="3 4">FJ4-8</strain>
    </source>
</reference>
<dbReference type="PROSITE" id="PS51257">
    <property type="entry name" value="PROKAR_LIPOPROTEIN"/>
    <property type="match status" value="1"/>
</dbReference>
<proteinExistence type="predicted"/>
<protein>
    <recommendedName>
        <fullName evidence="2">DUF4397 domain-containing protein</fullName>
    </recommendedName>
</protein>
<evidence type="ECO:0000313" key="3">
    <source>
        <dbReference type="EMBL" id="PWG79463.1"/>
    </source>
</evidence>
<dbReference type="EMBL" id="QEAS01000014">
    <property type="protein sequence ID" value="PWG79463.1"/>
    <property type="molecule type" value="Genomic_DNA"/>
</dbReference>
<dbReference type="InterPro" id="IPR025510">
    <property type="entry name" value="DUF4397"/>
</dbReference>
<sequence length="235" mass="25412">MKTQRSIKTGLSGLLCMAMLSFSSCLKNDDDYVEIPVALISAINASPDADAADFYLDQNRGNSVPVKSGESLDYIRAYTGKRNASFYFSMNQQKIKTDTVTLKADHLYSLFLSNVVATPDYLLITDSIAQPEAGKATVRFVNLSPDVQSADLAVQGGNILASNKGYKGYSGFITVAGDTQYNFEIRRAGTGTVLSTLSNIKLRSGSVYTVWLQGLASGSGQTALSSHIQNNAYYY</sequence>
<evidence type="ECO:0000313" key="4">
    <source>
        <dbReference type="Proteomes" id="UP000245647"/>
    </source>
</evidence>